<feature type="transmembrane region" description="Helical" evidence="11">
    <location>
        <begin position="76"/>
        <end position="101"/>
    </location>
</feature>
<keyword evidence="5 9" id="KW-0297">G-protein coupled receptor</keyword>
<dbReference type="Proteomes" id="UP001186944">
    <property type="component" value="Unassembled WGS sequence"/>
</dbReference>
<comment type="caution">
    <text evidence="13">The sequence shown here is derived from an EMBL/GenBank/DDBJ whole genome shotgun (WGS) entry which is preliminary data.</text>
</comment>
<evidence type="ECO:0000256" key="11">
    <source>
        <dbReference type="SAM" id="Phobius"/>
    </source>
</evidence>
<keyword evidence="4 11" id="KW-1133">Transmembrane helix</keyword>
<dbReference type="PRINTS" id="PR01012">
    <property type="entry name" value="NRPEPTIDEYR"/>
</dbReference>
<feature type="transmembrane region" description="Helical" evidence="11">
    <location>
        <begin position="121"/>
        <end position="139"/>
    </location>
</feature>
<keyword evidence="14" id="KW-1185">Reference proteome</keyword>
<dbReference type="InterPro" id="IPR017452">
    <property type="entry name" value="GPCR_Rhodpsn_7TM"/>
</dbReference>
<evidence type="ECO:0000256" key="10">
    <source>
        <dbReference type="SAM" id="MobiDB-lite"/>
    </source>
</evidence>
<evidence type="ECO:0000256" key="1">
    <source>
        <dbReference type="ARBA" id="ARBA00004141"/>
    </source>
</evidence>
<organism evidence="13 14">
    <name type="scientific">Pinctada imbricata</name>
    <name type="common">Atlantic pearl-oyster</name>
    <name type="synonym">Pinctada martensii</name>
    <dbReference type="NCBI Taxonomy" id="66713"/>
    <lineage>
        <taxon>Eukaryota</taxon>
        <taxon>Metazoa</taxon>
        <taxon>Spiralia</taxon>
        <taxon>Lophotrochozoa</taxon>
        <taxon>Mollusca</taxon>
        <taxon>Bivalvia</taxon>
        <taxon>Autobranchia</taxon>
        <taxon>Pteriomorphia</taxon>
        <taxon>Pterioida</taxon>
        <taxon>Pterioidea</taxon>
        <taxon>Pteriidae</taxon>
        <taxon>Pinctada</taxon>
    </lineage>
</organism>
<dbReference type="PROSITE" id="PS50262">
    <property type="entry name" value="G_PROTEIN_RECEP_F1_2"/>
    <property type="match status" value="1"/>
</dbReference>
<evidence type="ECO:0000259" key="12">
    <source>
        <dbReference type="PROSITE" id="PS50262"/>
    </source>
</evidence>
<evidence type="ECO:0000256" key="3">
    <source>
        <dbReference type="ARBA" id="ARBA00022692"/>
    </source>
</evidence>
<dbReference type="Pfam" id="PF00001">
    <property type="entry name" value="7tm_1"/>
    <property type="match status" value="1"/>
</dbReference>
<dbReference type="PANTHER" id="PTHR45695">
    <property type="entry name" value="LEUCOKININ RECEPTOR-RELATED"/>
    <property type="match status" value="1"/>
</dbReference>
<feature type="transmembrane region" description="Helical" evidence="11">
    <location>
        <begin position="338"/>
        <end position="357"/>
    </location>
</feature>
<keyword evidence="8 9" id="KW-0807">Transducer</keyword>
<keyword evidence="3 9" id="KW-0812">Transmembrane</keyword>
<comment type="subcellular location">
    <subcellularLocation>
        <location evidence="1">Membrane</location>
        <topology evidence="1">Multi-pass membrane protein</topology>
    </subcellularLocation>
</comment>
<evidence type="ECO:0000256" key="2">
    <source>
        <dbReference type="ARBA" id="ARBA00010663"/>
    </source>
</evidence>
<dbReference type="InterPro" id="IPR000276">
    <property type="entry name" value="GPCR_Rhodpsn"/>
</dbReference>
<feature type="domain" description="G-protein coupled receptors family 1 profile" evidence="12">
    <location>
        <begin position="56"/>
        <end position="354"/>
    </location>
</feature>
<dbReference type="Gene3D" id="1.20.1070.10">
    <property type="entry name" value="Rhodopsin 7-helix transmembrane proteins"/>
    <property type="match status" value="1"/>
</dbReference>
<dbReference type="EMBL" id="VSWD01000010">
    <property type="protein sequence ID" value="KAK3091317.1"/>
    <property type="molecule type" value="Genomic_DNA"/>
</dbReference>
<feature type="transmembrane region" description="Helical" evidence="11">
    <location>
        <begin position="206"/>
        <end position="232"/>
    </location>
</feature>
<evidence type="ECO:0000313" key="14">
    <source>
        <dbReference type="Proteomes" id="UP001186944"/>
    </source>
</evidence>
<name>A0AA89C1X8_PINIB</name>
<reference evidence="13" key="1">
    <citation type="submission" date="2019-08" db="EMBL/GenBank/DDBJ databases">
        <title>The improved chromosome-level genome for the pearl oyster Pinctada fucata martensii using PacBio sequencing and Hi-C.</title>
        <authorList>
            <person name="Zheng Z."/>
        </authorList>
    </citation>
    <scope>NUCLEOTIDE SEQUENCE</scope>
    <source>
        <strain evidence="13">ZZ-2019</strain>
        <tissue evidence="13">Adductor muscle</tissue>
    </source>
</reference>
<dbReference type="InterPro" id="IPR000611">
    <property type="entry name" value="NPY_rcpt"/>
</dbReference>
<dbReference type="GO" id="GO:0005886">
    <property type="term" value="C:plasma membrane"/>
    <property type="evidence" value="ECO:0007669"/>
    <property type="project" value="TreeGrafter"/>
</dbReference>
<evidence type="ECO:0000256" key="8">
    <source>
        <dbReference type="ARBA" id="ARBA00023224"/>
    </source>
</evidence>
<feature type="compositionally biased region" description="Basic and acidic residues" evidence="10">
    <location>
        <begin position="262"/>
        <end position="283"/>
    </location>
</feature>
<keyword evidence="6 11" id="KW-0472">Membrane</keyword>
<evidence type="ECO:0000256" key="7">
    <source>
        <dbReference type="ARBA" id="ARBA00023170"/>
    </source>
</evidence>
<dbReference type="AlphaFoldDB" id="A0AA89C1X8"/>
<feature type="transmembrane region" description="Helical" evidence="11">
    <location>
        <begin position="44"/>
        <end position="64"/>
    </location>
</feature>
<keyword evidence="7 9" id="KW-0675">Receptor</keyword>
<evidence type="ECO:0000256" key="9">
    <source>
        <dbReference type="RuleBase" id="RU000688"/>
    </source>
</evidence>
<feature type="transmembrane region" description="Helical" evidence="11">
    <location>
        <begin position="294"/>
        <end position="312"/>
    </location>
</feature>
<accession>A0AA89C1X8</accession>
<dbReference type="PANTHER" id="PTHR45695:SF15">
    <property type="entry name" value="OPSIN RH2"/>
    <property type="match status" value="1"/>
</dbReference>
<evidence type="ECO:0000256" key="5">
    <source>
        <dbReference type="ARBA" id="ARBA00023040"/>
    </source>
</evidence>
<proteinExistence type="inferred from homology"/>
<dbReference type="SUPFAM" id="SSF81321">
    <property type="entry name" value="Family A G protein-coupled receptor-like"/>
    <property type="match status" value="1"/>
</dbReference>
<comment type="similarity">
    <text evidence="2 9">Belongs to the G-protein coupled receptor 1 family.</text>
</comment>
<feature type="transmembrane region" description="Helical" evidence="11">
    <location>
        <begin position="160"/>
        <end position="179"/>
    </location>
</feature>
<dbReference type="CDD" id="cd15001">
    <property type="entry name" value="7tmA_GPRnna14-like"/>
    <property type="match status" value="1"/>
</dbReference>
<dbReference type="SMART" id="SM01381">
    <property type="entry name" value="7TM_GPCR_Srsx"/>
    <property type="match status" value="1"/>
</dbReference>
<evidence type="ECO:0000313" key="13">
    <source>
        <dbReference type="EMBL" id="KAK3091317.1"/>
    </source>
</evidence>
<dbReference type="PRINTS" id="PR00237">
    <property type="entry name" value="GPCRRHODOPSN"/>
</dbReference>
<feature type="region of interest" description="Disordered" evidence="10">
    <location>
        <begin position="260"/>
        <end position="283"/>
    </location>
</feature>
<protein>
    <recommendedName>
        <fullName evidence="12">G-protein coupled receptors family 1 profile domain-containing protein</fullName>
    </recommendedName>
</protein>
<evidence type="ECO:0000256" key="4">
    <source>
        <dbReference type="ARBA" id="ARBA00022989"/>
    </source>
</evidence>
<sequence>MEPSNSSRQLTNVTNMTISNKTTSDDYDYDFDYLPLEEMIPVTIIYSITLILGLVGNILVILSVARYKKMQNVTNIFLLSLASADLLLIVICVPVKCVAFYSYTWKFGAFLCKLVNYLQNVSIICSVMNLTGLSLERYYAIIHPMRAKYVCTVRLARKTVLCIWIASIFLASPTLAGQACDWENITPAYWCMLEWNNFIIQRLYGIYMYLIILVLPVILLTFAYSSICWRLWLIDTQFTRHSLSSNETTMSELSVMRSCTQHNDRSGGRGADDPEVPLRPRQNIREENNTRKQVVKMLFAIVVLFILCWGPIMTNNLLVAFEIIDNLHMGYLKPIRQAFFVLSYFNSCINPVVYGFMSKNFRKAFLSTLGFVCRVQEGEMQGNGSVVRISFHTRSSSLPSCRPRAVNLNQTERSKNISEVEIITARTNSDIKKINKNNDSKRHST</sequence>
<evidence type="ECO:0000256" key="6">
    <source>
        <dbReference type="ARBA" id="ARBA00023136"/>
    </source>
</evidence>
<gene>
    <name evidence="13" type="ORF">FSP39_018886</name>
</gene>
<dbReference type="PROSITE" id="PS00237">
    <property type="entry name" value="G_PROTEIN_RECEP_F1_1"/>
    <property type="match status" value="1"/>
</dbReference>
<dbReference type="GO" id="GO:0004983">
    <property type="term" value="F:neuropeptide Y receptor activity"/>
    <property type="evidence" value="ECO:0007669"/>
    <property type="project" value="InterPro"/>
</dbReference>